<dbReference type="AlphaFoldDB" id="A0A8J3BLW4"/>
<organism evidence="4 5">
    <name type="scientific">Yeosuana aromativorans</name>
    <dbReference type="NCBI Taxonomy" id="288019"/>
    <lineage>
        <taxon>Bacteria</taxon>
        <taxon>Pseudomonadati</taxon>
        <taxon>Bacteroidota</taxon>
        <taxon>Flavobacteriia</taxon>
        <taxon>Flavobacteriales</taxon>
        <taxon>Flavobacteriaceae</taxon>
        <taxon>Yeosuana</taxon>
    </lineage>
</organism>
<proteinExistence type="inferred from homology"/>
<dbReference type="Proteomes" id="UP000612329">
    <property type="component" value="Unassembled WGS sequence"/>
</dbReference>
<dbReference type="PROSITE" id="PS01031">
    <property type="entry name" value="SHSP"/>
    <property type="match status" value="1"/>
</dbReference>
<evidence type="ECO:0000256" key="2">
    <source>
        <dbReference type="RuleBase" id="RU003616"/>
    </source>
</evidence>
<evidence type="ECO:0000313" key="4">
    <source>
        <dbReference type="EMBL" id="GGK31853.1"/>
    </source>
</evidence>
<evidence type="ECO:0000259" key="3">
    <source>
        <dbReference type="PROSITE" id="PS01031"/>
    </source>
</evidence>
<reference evidence="4" key="2">
    <citation type="submission" date="2020-09" db="EMBL/GenBank/DDBJ databases">
        <authorList>
            <person name="Sun Q."/>
            <person name="Ohkuma M."/>
        </authorList>
    </citation>
    <scope>NUCLEOTIDE SEQUENCE</scope>
    <source>
        <strain evidence="4">JCM 12862</strain>
    </source>
</reference>
<dbReference type="SUPFAM" id="SSF49764">
    <property type="entry name" value="HSP20-like chaperones"/>
    <property type="match status" value="1"/>
</dbReference>
<evidence type="ECO:0000256" key="1">
    <source>
        <dbReference type="PROSITE-ProRule" id="PRU00285"/>
    </source>
</evidence>
<dbReference type="InterPro" id="IPR002068">
    <property type="entry name" value="A-crystallin/Hsp20_dom"/>
</dbReference>
<reference evidence="4" key="1">
    <citation type="journal article" date="2014" name="Int. J. Syst. Evol. Microbiol.">
        <title>Complete genome sequence of Corynebacterium casei LMG S-19264T (=DSM 44701T), isolated from a smear-ripened cheese.</title>
        <authorList>
            <consortium name="US DOE Joint Genome Institute (JGI-PGF)"/>
            <person name="Walter F."/>
            <person name="Albersmeier A."/>
            <person name="Kalinowski J."/>
            <person name="Ruckert C."/>
        </authorList>
    </citation>
    <scope>NUCLEOTIDE SEQUENCE</scope>
    <source>
        <strain evidence="4">JCM 12862</strain>
    </source>
</reference>
<name>A0A8J3BLW4_9FLAO</name>
<protein>
    <recommendedName>
        <fullName evidence="3">SHSP domain-containing protein</fullName>
    </recommendedName>
</protein>
<comment type="similarity">
    <text evidence="1 2">Belongs to the small heat shock protein (HSP20) family.</text>
</comment>
<dbReference type="Gene3D" id="2.60.40.790">
    <property type="match status" value="1"/>
</dbReference>
<keyword evidence="5" id="KW-1185">Reference proteome</keyword>
<comment type="caution">
    <text evidence="4">The sequence shown here is derived from an EMBL/GenBank/DDBJ whole genome shotgun (WGS) entry which is preliminary data.</text>
</comment>
<feature type="domain" description="SHSP" evidence="3">
    <location>
        <begin position="35"/>
        <end position="147"/>
    </location>
</feature>
<dbReference type="CDD" id="cd06464">
    <property type="entry name" value="ACD_sHsps-like"/>
    <property type="match status" value="1"/>
</dbReference>
<dbReference type="EMBL" id="BMNR01000007">
    <property type="protein sequence ID" value="GGK31853.1"/>
    <property type="molecule type" value="Genomic_DNA"/>
</dbReference>
<sequence>MSPSTYPKTHFNLVSAYNMPTHGEYKTNVPYLDIIPNTKSLSQIKMTETGFGYHYEMKIPGYIKEDFNFYKSKNDLVLTTEKRKEIKTDKKGNDNGSSHSYCYASAYFKISFHLPNNVDCDEIFVDYNNEILSFDLLKSKKQNQHKT</sequence>
<gene>
    <name evidence="4" type="ORF">GCM10007962_27730</name>
</gene>
<dbReference type="Pfam" id="PF00011">
    <property type="entry name" value="HSP20"/>
    <property type="match status" value="1"/>
</dbReference>
<evidence type="ECO:0000313" key="5">
    <source>
        <dbReference type="Proteomes" id="UP000612329"/>
    </source>
</evidence>
<accession>A0A8J3BLW4</accession>
<dbReference type="InterPro" id="IPR008978">
    <property type="entry name" value="HSP20-like_chaperone"/>
</dbReference>
<dbReference type="RefSeq" id="WP_188654224.1">
    <property type="nucleotide sequence ID" value="NZ_BMNR01000007.1"/>
</dbReference>